<keyword evidence="1" id="KW-1133">Transmembrane helix</keyword>
<gene>
    <name evidence="2" type="ORF">F3Y22_tig00110162pilonHSYRG00039</name>
</gene>
<evidence type="ECO:0000256" key="1">
    <source>
        <dbReference type="SAM" id="Phobius"/>
    </source>
</evidence>
<name>A0A6A3BKL6_HIBSY</name>
<dbReference type="InterPro" id="IPR044689">
    <property type="entry name" value="CGR2/3"/>
</dbReference>
<dbReference type="EMBL" id="VEPZ02000858">
    <property type="protein sequence ID" value="KAE8715622.1"/>
    <property type="molecule type" value="Genomic_DNA"/>
</dbReference>
<sequence>MSRRPVNPSRPYGDAGGGAALFSLSKPRSPPFVAIFLTVLGVLIIVAYFHSGSGSALKNLVSRVEDYLSPRYLNKTLPDFCTGFPGQRKAKAADVSKYGRAAKLRSSTWWARYFVQTSLEENEVAAKKFSSAAEKSSYTPNCQNFHLRSYH</sequence>
<accession>A0A6A3BKL6</accession>
<dbReference type="PANTHER" id="PTHR34208:SF15">
    <property type="entry name" value="PROTEIN, PUTATIVE-RELATED"/>
    <property type="match status" value="1"/>
</dbReference>
<dbReference type="GO" id="GO:0045488">
    <property type="term" value="P:pectin metabolic process"/>
    <property type="evidence" value="ECO:0007669"/>
    <property type="project" value="InterPro"/>
</dbReference>
<feature type="transmembrane region" description="Helical" evidence="1">
    <location>
        <begin position="31"/>
        <end position="49"/>
    </location>
</feature>
<keyword evidence="1" id="KW-0472">Membrane</keyword>
<proteinExistence type="predicted"/>
<dbReference type="PANTHER" id="PTHR34208">
    <property type="entry name" value="S-ADENOSYL-L-METHIONINE-DEPENDENT METHYLTRANSFERASE-RELATED"/>
    <property type="match status" value="1"/>
</dbReference>
<keyword evidence="1" id="KW-0812">Transmembrane</keyword>
<keyword evidence="3" id="KW-1185">Reference proteome</keyword>
<protein>
    <submittedName>
        <fullName evidence="2">Chaperone DnaJ-domain superfamily protein isoform 1</fullName>
    </submittedName>
</protein>
<evidence type="ECO:0000313" key="3">
    <source>
        <dbReference type="Proteomes" id="UP000436088"/>
    </source>
</evidence>
<dbReference type="GO" id="GO:0008168">
    <property type="term" value="F:methyltransferase activity"/>
    <property type="evidence" value="ECO:0007669"/>
    <property type="project" value="InterPro"/>
</dbReference>
<evidence type="ECO:0000313" key="2">
    <source>
        <dbReference type="EMBL" id="KAE8715622.1"/>
    </source>
</evidence>
<organism evidence="2 3">
    <name type="scientific">Hibiscus syriacus</name>
    <name type="common">Rose of Sharon</name>
    <dbReference type="NCBI Taxonomy" id="106335"/>
    <lineage>
        <taxon>Eukaryota</taxon>
        <taxon>Viridiplantae</taxon>
        <taxon>Streptophyta</taxon>
        <taxon>Embryophyta</taxon>
        <taxon>Tracheophyta</taxon>
        <taxon>Spermatophyta</taxon>
        <taxon>Magnoliopsida</taxon>
        <taxon>eudicotyledons</taxon>
        <taxon>Gunneridae</taxon>
        <taxon>Pentapetalae</taxon>
        <taxon>rosids</taxon>
        <taxon>malvids</taxon>
        <taxon>Malvales</taxon>
        <taxon>Malvaceae</taxon>
        <taxon>Malvoideae</taxon>
        <taxon>Hibiscus</taxon>
    </lineage>
</organism>
<dbReference type="AlphaFoldDB" id="A0A6A3BKL6"/>
<dbReference type="Proteomes" id="UP000436088">
    <property type="component" value="Unassembled WGS sequence"/>
</dbReference>
<comment type="caution">
    <text evidence="2">The sequence shown here is derived from an EMBL/GenBank/DDBJ whole genome shotgun (WGS) entry which is preliminary data.</text>
</comment>
<reference evidence="2" key="1">
    <citation type="submission" date="2019-09" db="EMBL/GenBank/DDBJ databases">
        <title>Draft genome information of white flower Hibiscus syriacus.</title>
        <authorList>
            <person name="Kim Y.-M."/>
        </authorList>
    </citation>
    <scope>NUCLEOTIDE SEQUENCE [LARGE SCALE GENOMIC DNA]</scope>
    <source>
        <strain evidence="2">YM2019G1</strain>
    </source>
</reference>